<dbReference type="PIRSF" id="PIRSF015589">
    <property type="entry name" value="PP_kinase"/>
    <property type="match status" value="1"/>
</dbReference>
<evidence type="ECO:0000259" key="8">
    <source>
        <dbReference type="Pfam" id="PF02503"/>
    </source>
</evidence>
<dbReference type="GO" id="GO:0005524">
    <property type="term" value="F:ATP binding"/>
    <property type="evidence" value="ECO:0007669"/>
    <property type="project" value="UniProtKB-KW"/>
</dbReference>
<comment type="catalytic activity">
    <reaction evidence="6 7">
        <text>[phosphate](n) + ATP = [phosphate](n+1) + ADP</text>
        <dbReference type="Rhea" id="RHEA:19573"/>
        <dbReference type="Rhea" id="RHEA-COMP:9859"/>
        <dbReference type="Rhea" id="RHEA-COMP:14280"/>
        <dbReference type="ChEBI" id="CHEBI:16838"/>
        <dbReference type="ChEBI" id="CHEBI:30616"/>
        <dbReference type="ChEBI" id="CHEBI:456216"/>
        <dbReference type="EC" id="2.7.4.1"/>
    </reaction>
</comment>
<sequence>MLKKKLIQRDISWLSFNARVLQEANDPSVPLKERIRFLGIFSNNLDEFFRVRVATLKRMLEFSEKRKKLNMHMEENPQFILDQIQIIVLKQQNEFNRIWEGILKELKKEKIFLIDEKHLNREQQAFVRKYFDEEVRSNIIPLMIETLPSLPYLRDKSIYLGVVMHKKTSAYDQKYALIEVPVTAIGRFILLPSKPGEHYIILLEDVVRFNLPHIFSYFEYDTFDAHIFKVTKDAEIDLDSDVSTTFVEKMEKGLKNRRKGKPVRFVYDKEMDTGLLEYLTHRLNLTRKSNIIPGGRIHNFRHFMDFPDIFNHKSLRRSPFTHHALRSSLRVTDVIIQKDVMLHFPYHSFDPLIDLLREAAMDPDVKSIKITAYRLASNSKVINALINAARNGKEVVVMLELKARFDEEANLEWKAILEEEGVKVLLGVPRMKVHAKLCIIKKRKGNKTVQYGFVSTGNLNEKTAHVYGDHCLLTANRNIMADINRIFHYLANWTQGPHQLKLCKTLMVCPTIMRKQLLALIQNEIRHAKAGREASIILKLNSLSDTMLIEKLYQAAAAGVTINLIVRSICCAMTDQKKIRQHVTAISIVDEYLEHARVMIFHNNGKEKIFISSADWMVRNLDHRVEAAVPVTDPGIRKELKDIIHIQLRDNVKARILNHELSNNYVPSEGKKLIRSQIETYHYLYKQNTVHSETGSH</sequence>
<evidence type="ECO:0000256" key="5">
    <source>
        <dbReference type="ARBA" id="ARBA00022840"/>
    </source>
</evidence>
<keyword evidence="6" id="KW-0479">Metal-binding</keyword>
<comment type="function">
    <text evidence="6 7">Catalyzes the reversible transfer of the terminal phosphate of ATP to form a long-chain polyphosphate (polyP).</text>
</comment>
<organism evidence="12 13">
    <name type="scientific">Hydrobacter penzbergensis</name>
    <dbReference type="NCBI Taxonomy" id="1235997"/>
    <lineage>
        <taxon>Bacteria</taxon>
        <taxon>Pseudomonadati</taxon>
        <taxon>Bacteroidota</taxon>
        <taxon>Chitinophagia</taxon>
        <taxon>Chitinophagales</taxon>
        <taxon>Chitinophagaceae</taxon>
        <taxon>Hydrobacter</taxon>
    </lineage>
</organism>
<keyword evidence="2 6" id="KW-0808">Transferase</keyword>
<feature type="binding site" evidence="6">
    <location>
        <position position="567"/>
    </location>
    <ligand>
        <name>ATP</name>
        <dbReference type="ChEBI" id="CHEBI:30616"/>
    </ligand>
</feature>
<dbReference type="GO" id="GO:0008976">
    <property type="term" value="F:polyphosphate kinase activity"/>
    <property type="evidence" value="ECO:0007669"/>
    <property type="project" value="UniProtKB-UniRule"/>
</dbReference>
<feature type="binding site" evidence="6">
    <location>
        <position position="467"/>
    </location>
    <ligand>
        <name>ATP</name>
        <dbReference type="ChEBI" id="CHEBI:30616"/>
    </ligand>
</feature>
<dbReference type="Gene3D" id="1.20.58.310">
    <property type="entry name" value="Polyphosphate kinase N-terminal domain"/>
    <property type="match status" value="1"/>
</dbReference>
<dbReference type="GO" id="GO:0046872">
    <property type="term" value="F:metal ion binding"/>
    <property type="evidence" value="ECO:0007669"/>
    <property type="project" value="UniProtKB-KW"/>
</dbReference>
<dbReference type="RefSeq" id="WP_092722599.1">
    <property type="nucleotide sequence ID" value="NZ_FNNO01000003.1"/>
</dbReference>
<name>A0A8X8IEM9_9BACT</name>
<gene>
    <name evidence="6" type="primary">ppk</name>
    <name evidence="12" type="ORF">SAMN05444410_10378</name>
</gene>
<evidence type="ECO:0000259" key="9">
    <source>
        <dbReference type="Pfam" id="PF13089"/>
    </source>
</evidence>
<feature type="domain" description="Polyphosphate kinase N-terminal" evidence="9">
    <location>
        <begin position="7"/>
        <end position="113"/>
    </location>
</feature>
<evidence type="ECO:0000256" key="2">
    <source>
        <dbReference type="ARBA" id="ARBA00022679"/>
    </source>
</evidence>
<dbReference type="InterPro" id="IPR025200">
    <property type="entry name" value="PPK_C_dom2"/>
</dbReference>
<evidence type="ECO:0000256" key="3">
    <source>
        <dbReference type="ARBA" id="ARBA00022741"/>
    </source>
</evidence>
<dbReference type="NCBIfam" id="NF003917">
    <property type="entry name" value="PRK05443.1-1"/>
    <property type="match status" value="1"/>
</dbReference>
<evidence type="ECO:0000256" key="1">
    <source>
        <dbReference type="ARBA" id="ARBA00022553"/>
    </source>
</evidence>
<dbReference type="Gene3D" id="3.30.1840.10">
    <property type="entry name" value="Polyphosphate kinase middle domain"/>
    <property type="match status" value="1"/>
</dbReference>
<evidence type="ECO:0000256" key="7">
    <source>
        <dbReference type="RuleBase" id="RU003800"/>
    </source>
</evidence>
<dbReference type="Pfam" id="PF13089">
    <property type="entry name" value="PP_kinase_N"/>
    <property type="match status" value="1"/>
</dbReference>
<dbReference type="InterPro" id="IPR041108">
    <property type="entry name" value="PP_kinase_C_1"/>
</dbReference>
<feature type="domain" description="Polyphosphate kinase C-terminal" evidence="10">
    <location>
        <begin position="506"/>
        <end position="677"/>
    </location>
</feature>
<dbReference type="GO" id="GO:0009358">
    <property type="term" value="C:polyphosphate kinase complex"/>
    <property type="evidence" value="ECO:0007669"/>
    <property type="project" value="InterPro"/>
</dbReference>
<protein>
    <recommendedName>
        <fullName evidence="6 7">Polyphosphate kinase</fullName>
        <ecNumber evidence="6 7">2.7.4.1</ecNumber>
    </recommendedName>
    <alternativeName>
        <fullName evidence="6">ATP-polyphosphate phosphotransferase</fullName>
    </alternativeName>
    <alternativeName>
        <fullName evidence="6">Polyphosphoric acid kinase</fullName>
    </alternativeName>
</protein>
<dbReference type="Pfam" id="PF13090">
    <property type="entry name" value="PP_kinase_C"/>
    <property type="match status" value="1"/>
</dbReference>
<feature type="binding site" evidence="6">
    <location>
        <position position="595"/>
    </location>
    <ligand>
        <name>ATP</name>
        <dbReference type="ChEBI" id="CHEBI:30616"/>
    </ligand>
</feature>
<feature type="domain" description="Polyphosphate kinase C-terminal" evidence="11">
    <location>
        <begin position="331"/>
        <end position="492"/>
    </location>
</feature>
<dbReference type="CDD" id="cd09164">
    <property type="entry name" value="PLDc_EcPPK1_C1_like"/>
    <property type="match status" value="1"/>
</dbReference>
<keyword evidence="6" id="KW-0460">Magnesium</keyword>
<dbReference type="SUPFAM" id="SSF56024">
    <property type="entry name" value="Phospholipase D/nuclease"/>
    <property type="match status" value="2"/>
</dbReference>
<dbReference type="PANTHER" id="PTHR30218">
    <property type="entry name" value="POLYPHOSPHATE KINASE"/>
    <property type="match status" value="1"/>
</dbReference>
<keyword evidence="13" id="KW-1185">Reference proteome</keyword>
<dbReference type="EC" id="2.7.4.1" evidence="6 7"/>
<evidence type="ECO:0000259" key="10">
    <source>
        <dbReference type="Pfam" id="PF13090"/>
    </source>
</evidence>
<keyword evidence="5 6" id="KW-0067">ATP-binding</keyword>
<keyword evidence="4 6" id="KW-0418">Kinase</keyword>
<feature type="active site" description="Phosphohistidine intermediate" evidence="6">
    <location>
        <position position="434"/>
    </location>
</feature>
<dbReference type="AlphaFoldDB" id="A0A8X8IEM9"/>
<dbReference type="InterPro" id="IPR036830">
    <property type="entry name" value="PP_kinase_middle_dom_sf"/>
</dbReference>
<dbReference type="NCBIfam" id="TIGR03705">
    <property type="entry name" value="poly_P_kin"/>
    <property type="match status" value="1"/>
</dbReference>
<dbReference type="InterPro" id="IPR024953">
    <property type="entry name" value="PP_kinase_middle"/>
</dbReference>
<accession>A0A8X8IEM9</accession>
<keyword evidence="3 6" id="KW-0547">Nucleotide-binding</keyword>
<comment type="caution">
    <text evidence="12">The sequence shown here is derived from an EMBL/GenBank/DDBJ whole genome shotgun (WGS) entry which is preliminary data.</text>
</comment>
<keyword evidence="1 6" id="KW-0597">Phosphoprotein</keyword>
<feature type="domain" description="Polyphosphate kinase middle" evidence="8">
    <location>
        <begin position="122"/>
        <end position="306"/>
    </location>
</feature>
<comment type="cofactor">
    <cofactor evidence="6">
        <name>Mg(2+)</name>
        <dbReference type="ChEBI" id="CHEBI:18420"/>
    </cofactor>
</comment>
<dbReference type="InterPro" id="IPR036832">
    <property type="entry name" value="PPK_N_dom_sf"/>
</dbReference>
<dbReference type="InterPro" id="IPR003414">
    <property type="entry name" value="PP_kinase"/>
</dbReference>
<evidence type="ECO:0000256" key="6">
    <source>
        <dbReference type="HAMAP-Rule" id="MF_00347"/>
    </source>
</evidence>
<comment type="similarity">
    <text evidence="6 7">Belongs to the polyphosphate kinase 1 (PPK1) family.</text>
</comment>
<dbReference type="GO" id="GO:0006799">
    <property type="term" value="P:polyphosphate biosynthetic process"/>
    <property type="evidence" value="ECO:0007669"/>
    <property type="project" value="UniProtKB-UniRule"/>
</dbReference>
<dbReference type="Proteomes" id="UP000198711">
    <property type="component" value="Unassembled WGS sequence"/>
</dbReference>
<feature type="binding site" evidence="6">
    <location>
        <position position="44"/>
    </location>
    <ligand>
        <name>ATP</name>
        <dbReference type="ChEBI" id="CHEBI:30616"/>
    </ligand>
</feature>
<dbReference type="HAMAP" id="MF_00347">
    <property type="entry name" value="Polyphosphate_kinase"/>
    <property type="match status" value="1"/>
</dbReference>
<dbReference type="PANTHER" id="PTHR30218:SF0">
    <property type="entry name" value="POLYPHOSPHATE KINASE"/>
    <property type="match status" value="1"/>
</dbReference>
<dbReference type="Pfam" id="PF02503">
    <property type="entry name" value="PP_kinase"/>
    <property type="match status" value="1"/>
</dbReference>
<reference evidence="12 13" key="1">
    <citation type="submission" date="2016-10" db="EMBL/GenBank/DDBJ databases">
        <authorList>
            <person name="Varghese N."/>
            <person name="Submissions S."/>
        </authorList>
    </citation>
    <scope>NUCLEOTIDE SEQUENCE [LARGE SCALE GENOMIC DNA]</scope>
    <source>
        <strain evidence="12 13">DSM 25353</strain>
    </source>
</reference>
<feature type="binding site" evidence="6">
    <location>
        <position position="404"/>
    </location>
    <ligand>
        <name>Mg(2+)</name>
        <dbReference type="ChEBI" id="CHEBI:18420"/>
    </ligand>
</feature>
<dbReference type="Pfam" id="PF17941">
    <property type="entry name" value="PP_kinase_C_1"/>
    <property type="match status" value="1"/>
</dbReference>
<feature type="binding site" evidence="6">
    <location>
        <position position="374"/>
    </location>
    <ligand>
        <name>Mg(2+)</name>
        <dbReference type="ChEBI" id="CHEBI:18420"/>
    </ligand>
</feature>
<evidence type="ECO:0000259" key="11">
    <source>
        <dbReference type="Pfam" id="PF17941"/>
    </source>
</evidence>
<evidence type="ECO:0000313" key="12">
    <source>
        <dbReference type="EMBL" id="SDW48172.1"/>
    </source>
</evidence>
<comment type="PTM">
    <text evidence="6 7">An intermediate of this reaction is the autophosphorylated ppk in which a phosphate is covalently linked to a histidine residue through a N-P bond.</text>
</comment>
<dbReference type="SUPFAM" id="SSF143724">
    <property type="entry name" value="PHP14-like"/>
    <property type="match status" value="1"/>
</dbReference>
<dbReference type="Gene3D" id="3.30.870.10">
    <property type="entry name" value="Endonuclease Chain A"/>
    <property type="match status" value="2"/>
</dbReference>
<evidence type="ECO:0000313" key="13">
    <source>
        <dbReference type="Proteomes" id="UP000198711"/>
    </source>
</evidence>
<proteinExistence type="inferred from homology"/>
<dbReference type="EMBL" id="FNNO01000003">
    <property type="protein sequence ID" value="SDW48172.1"/>
    <property type="molecule type" value="Genomic_DNA"/>
</dbReference>
<evidence type="ECO:0000256" key="4">
    <source>
        <dbReference type="ARBA" id="ARBA00022777"/>
    </source>
</evidence>
<dbReference type="SUPFAM" id="SSF140356">
    <property type="entry name" value="PPK N-terminal domain-like"/>
    <property type="match status" value="1"/>
</dbReference>
<dbReference type="InterPro" id="IPR025198">
    <property type="entry name" value="PPK_N_dom"/>
</dbReference>